<evidence type="ECO:0000313" key="7">
    <source>
        <dbReference type="EMBL" id="ORY73224.1"/>
    </source>
</evidence>
<dbReference type="InParanoid" id="A0A1Y2EPM2"/>
<evidence type="ECO:0000256" key="5">
    <source>
        <dbReference type="SAM" id="MobiDB-lite"/>
    </source>
</evidence>
<dbReference type="Gene3D" id="2.60.120.260">
    <property type="entry name" value="Galactose-binding domain-like"/>
    <property type="match status" value="1"/>
</dbReference>
<feature type="compositionally biased region" description="Low complexity" evidence="5">
    <location>
        <begin position="35"/>
        <end position="47"/>
    </location>
</feature>
<dbReference type="STRING" id="106004.A0A1Y2EPM2"/>
<feature type="region of interest" description="Disordered" evidence="5">
    <location>
        <begin position="161"/>
        <end position="202"/>
    </location>
</feature>
<dbReference type="GO" id="GO:0034993">
    <property type="term" value="C:meiotic nuclear membrane microtubule tethering complex"/>
    <property type="evidence" value="ECO:0007669"/>
    <property type="project" value="TreeGrafter"/>
</dbReference>
<gene>
    <name evidence="7" type="ORF">BCR35DRAFT_322042</name>
</gene>
<evidence type="ECO:0000256" key="4">
    <source>
        <dbReference type="ARBA" id="ARBA00023136"/>
    </source>
</evidence>
<protein>
    <recommendedName>
        <fullName evidence="6">SUN domain-containing protein</fullName>
    </recommendedName>
</protein>
<feature type="region of interest" description="Disordered" evidence="5">
    <location>
        <begin position="1"/>
        <end position="75"/>
    </location>
</feature>
<comment type="caution">
    <text evidence="7">The sequence shown here is derived from an EMBL/GenBank/DDBJ whole genome shotgun (WGS) entry which is preliminary data.</text>
</comment>
<feature type="region of interest" description="Disordered" evidence="5">
    <location>
        <begin position="584"/>
        <end position="610"/>
    </location>
</feature>
<dbReference type="GO" id="GO:0043495">
    <property type="term" value="F:protein-membrane adaptor activity"/>
    <property type="evidence" value="ECO:0007669"/>
    <property type="project" value="TreeGrafter"/>
</dbReference>
<feature type="region of interest" description="Disordered" evidence="5">
    <location>
        <begin position="92"/>
        <end position="127"/>
    </location>
</feature>
<proteinExistence type="predicted"/>
<dbReference type="PROSITE" id="PS51469">
    <property type="entry name" value="SUN"/>
    <property type="match status" value="1"/>
</dbReference>
<feature type="region of interest" description="Disordered" evidence="5">
    <location>
        <begin position="254"/>
        <end position="273"/>
    </location>
</feature>
<feature type="region of interest" description="Disordered" evidence="5">
    <location>
        <begin position="765"/>
        <end position="785"/>
    </location>
</feature>
<evidence type="ECO:0000256" key="2">
    <source>
        <dbReference type="ARBA" id="ARBA00022692"/>
    </source>
</evidence>
<evidence type="ECO:0000256" key="3">
    <source>
        <dbReference type="ARBA" id="ARBA00022989"/>
    </source>
</evidence>
<dbReference type="OrthoDB" id="342281at2759"/>
<dbReference type="Pfam" id="PF07738">
    <property type="entry name" value="Sad1_UNC"/>
    <property type="match status" value="2"/>
</dbReference>
<dbReference type="AlphaFoldDB" id="A0A1Y2EPM2"/>
<feature type="compositionally biased region" description="Polar residues" evidence="5">
    <location>
        <begin position="596"/>
        <end position="610"/>
    </location>
</feature>
<accession>A0A1Y2EPM2</accession>
<reference evidence="7 8" key="1">
    <citation type="submission" date="2016-07" db="EMBL/GenBank/DDBJ databases">
        <title>Pervasive Adenine N6-methylation of Active Genes in Fungi.</title>
        <authorList>
            <consortium name="DOE Joint Genome Institute"/>
            <person name="Mondo S.J."/>
            <person name="Dannebaum R.O."/>
            <person name="Kuo R.C."/>
            <person name="Labutti K."/>
            <person name="Haridas S."/>
            <person name="Kuo A."/>
            <person name="Salamov A."/>
            <person name="Ahrendt S.R."/>
            <person name="Lipzen A."/>
            <person name="Sullivan W."/>
            <person name="Andreopoulos W.B."/>
            <person name="Clum A."/>
            <person name="Lindquist E."/>
            <person name="Daum C."/>
            <person name="Ramamoorthy G.K."/>
            <person name="Gryganskyi A."/>
            <person name="Culley D."/>
            <person name="Magnuson J.K."/>
            <person name="James T.Y."/>
            <person name="O'Malley M.A."/>
            <person name="Stajich J.E."/>
            <person name="Spatafora J.W."/>
            <person name="Visel A."/>
            <person name="Grigoriev I.V."/>
        </authorList>
    </citation>
    <scope>NUCLEOTIDE SEQUENCE [LARGE SCALE GENOMIC DNA]</scope>
    <source>
        <strain evidence="7 8">62-1032</strain>
    </source>
</reference>
<keyword evidence="2" id="KW-0812">Transmembrane</keyword>
<keyword evidence="4" id="KW-0472">Membrane</keyword>
<keyword evidence="3" id="KW-1133">Transmembrane helix</keyword>
<dbReference type="InterPro" id="IPR045119">
    <property type="entry name" value="SUN1-5"/>
</dbReference>
<dbReference type="EMBL" id="MCGR01000047">
    <property type="protein sequence ID" value="ORY73224.1"/>
    <property type="molecule type" value="Genomic_DNA"/>
</dbReference>
<dbReference type="Proteomes" id="UP000193467">
    <property type="component" value="Unassembled WGS sequence"/>
</dbReference>
<feature type="domain" description="SUN" evidence="6">
    <location>
        <begin position="645"/>
        <end position="853"/>
    </location>
</feature>
<organism evidence="7 8">
    <name type="scientific">Leucosporidium creatinivorum</name>
    <dbReference type="NCBI Taxonomy" id="106004"/>
    <lineage>
        <taxon>Eukaryota</taxon>
        <taxon>Fungi</taxon>
        <taxon>Dikarya</taxon>
        <taxon>Basidiomycota</taxon>
        <taxon>Pucciniomycotina</taxon>
        <taxon>Microbotryomycetes</taxon>
        <taxon>Leucosporidiales</taxon>
        <taxon>Leucosporidium</taxon>
    </lineage>
</organism>
<evidence type="ECO:0000256" key="1">
    <source>
        <dbReference type="ARBA" id="ARBA00004370"/>
    </source>
</evidence>
<sequence length="866" mass="94536">MEEGDFNRHDDQEDDDATPAPTSYFLRLKSPSPVPSSSTNPNANANVLSPGPGAHSPFQPSRIFGNPSSTNAARAPSVDPILSAFDNSLLENSTSNSNSNDFSSSFHLHSHSHTNGNGNGDRSRRSPSFDASIISVRTDHDYEEEERIVRALEEQKRAGVLGRQGGGTGLRRRMPGPPGTSGASSGLGGIREEPEGAGAGVGKRLGEGVRPLWRGVERVAGWARNPLIDWWRVWKALALVGVVLWVWFAMRSTTPVPSPPPSSRSSWNPFRSSPPPAPFIPPSIPADSLPSLITRLTLLESAMGELSTLTTSDRTHSSSDRQLLGRLGEQVGALESGLEKERKGARKASEEGRELERTVLSVRGDLEALVSSVRALKDDRQADAQDLRKLHSNIQEVGKEIASLGTQVAQVSKDVRDGVDGERIARIALEAIEQVLPSKLAVRMNEMGKLEIDPAFWRYLKEAFAGRKEVEGMVRKEVGAVGARGSSSSFKEKEPSQVIVKEPPSWDDFLAANEVSLRSWVTSDLASRMGADAIVSKRTFLEMLKKELKTLKTEFELKANENVEKIGQELLSKVAKQEEMKKKDSIASHLNPFHRSPSSNPSTVTVKTPDGQNLTSIITTLVDSALLRYSKDVLARPDFALYTAGARVIRSLTSPTYSPQPLTRSRRALAWITGTHLPQGRAPITALHPDTSPGACWPFEGQQGQLGIQLSRRVVPSDVSIEHVSVDVAVDGEVRSAPREWEMWGVVEGKEDVKRLEEYRREARSAAAAGSSDNDDALEKALSTSVPPTPNHLLLAQGIYDTTLPSPVQTFPVTSEARQLAIPVQTVVLRVRSNHGERAFTCLYRVRVSGRTEEMVKRAATEREEA</sequence>
<evidence type="ECO:0000313" key="8">
    <source>
        <dbReference type="Proteomes" id="UP000193467"/>
    </source>
</evidence>
<name>A0A1Y2EPM2_9BASI</name>
<dbReference type="PANTHER" id="PTHR12911">
    <property type="entry name" value="SAD1/UNC-84-LIKE PROTEIN-RELATED"/>
    <property type="match status" value="1"/>
</dbReference>
<evidence type="ECO:0000259" key="6">
    <source>
        <dbReference type="PROSITE" id="PS51469"/>
    </source>
</evidence>
<keyword evidence="8" id="KW-1185">Reference proteome</keyword>
<comment type="subcellular location">
    <subcellularLocation>
        <location evidence="1">Membrane</location>
    </subcellularLocation>
</comment>
<feature type="compositionally biased region" description="Basic and acidic residues" evidence="5">
    <location>
        <begin position="1"/>
        <end position="11"/>
    </location>
</feature>
<dbReference type="InterPro" id="IPR012919">
    <property type="entry name" value="SUN_dom"/>
</dbReference>
<feature type="compositionally biased region" description="Low complexity" evidence="5">
    <location>
        <begin position="92"/>
        <end position="107"/>
    </location>
</feature>
<dbReference type="PANTHER" id="PTHR12911:SF8">
    <property type="entry name" value="KLAROID PROTEIN-RELATED"/>
    <property type="match status" value="1"/>
</dbReference>